<dbReference type="Proteomes" id="UP000663846">
    <property type="component" value="Unassembled WGS sequence"/>
</dbReference>
<accession>A0A8H3GFV7</accession>
<feature type="transmembrane region" description="Helical" evidence="1">
    <location>
        <begin position="188"/>
        <end position="210"/>
    </location>
</feature>
<dbReference type="EMBL" id="CAJMWS010000553">
    <property type="protein sequence ID" value="CAE6451049.1"/>
    <property type="molecule type" value="Genomic_DNA"/>
</dbReference>
<name>A0A8H3GFV7_9AGAM</name>
<gene>
    <name evidence="3" type="ORF">RDB_LOCUS145686</name>
</gene>
<comment type="caution">
    <text evidence="3">The sequence shown here is derived from an EMBL/GenBank/DDBJ whole genome shotgun (WGS) entry which is preliminary data.</text>
</comment>
<evidence type="ECO:0000259" key="2">
    <source>
        <dbReference type="Pfam" id="PF20151"/>
    </source>
</evidence>
<dbReference type="AlphaFoldDB" id="A0A8H3GFV7"/>
<evidence type="ECO:0000313" key="4">
    <source>
        <dbReference type="Proteomes" id="UP000663846"/>
    </source>
</evidence>
<feature type="transmembrane region" description="Helical" evidence="1">
    <location>
        <begin position="222"/>
        <end position="243"/>
    </location>
</feature>
<protein>
    <recommendedName>
        <fullName evidence="2">DUF6533 domain-containing protein</fullName>
    </recommendedName>
</protein>
<feature type="domain" description="DUF6533" evidence="2">
    <location>
        <begin position="37"/>
        <end position="82"/>
    </location>
</feature>
<organism evidence="3 4">
    <name type="scientific">Rhizoctonia solani</name>
    <dbReference type="NCBI Taxonomy" id="456999"/>
    <lineage>
        <taxon>Eukaryota</taxon>
        <taxon>Fungi</taxon>
        <taxon>Dikarya</taxon>
        <taxon>Basidiomycota</taxon>
        <taxon>Agaricomycotina</taxon>
        <taxon>Agaricomycetes</taxon>
        <taxon>Cantharellales</taxon>
        <taxon>Ceratobasidiaceae</taxon>
        <taxon>Rhizoctonia</taxon>
    </lineage>
</organism>
<proteinExistence type="predicted"/>
<evidence type="ECO:0000313" key="3">
    <source>
        <dbReference type="EMBL" id="CAE6451049.1"/>
    </source>
</evidence>
<reference evidence="3" key="1">
    <citation type="submission" date="2021-01" db="EMBL/GenBank/DDBJ databases">
        <authorList>
            <person name="Kaushik A."/>
        </authorList>
    </citation>
    <scope>NUCLEOTIDE SEQUENCE</scope>
    <source>
        <strain evidence="3">AG1-1C</strain>
    </source>
</reference>
<dbReference type="InterPro" id="IPR045340">
    <property type="entry name" value="DUF6533"/>
</dbReference>
<dbReference type="Pfam" id="PF20151">
    <property type="entry name" value="DUF6533"/>
    <property type="match status" value="1"/>
</dbReference>
<keyword evidence="1" id="KW-0472">Membrane</keyword>
<keyword evidence="1" id="KW-0812">Transmembrane</keyword>
<feature type="transmembrane region" description="Helical" evidence="1">
    <location>
        <begin position="107"/>
        <end position="129"/>
    </location>
</feature>
<sequence>MELEELSYAVEVPIAGDILSGLEEIENLAIGMEATRYLALASLSFLLYDIASTIDLESKYVWSAPWNFGRIAFHFNRVFAPLIQILHLISLFRFRPSPQFCIITSGIYVWGTCIIVAGVMSVLIARVWLLYFRKPWVLILLLTLGALVSLPPILVILIAFKEDASITQNPAPDVIPGCLFGGLSKWSWVAYLGSTLYETLLFALTVYKVYTAEYELPIINRLYRDGTCYFVAVLGSYLCHALHMDTNAILFSRKYIHDGWFEDPFNFRVCNRIWVRHPLLGSTMSTMCSRMLLSTKSFESERHERIREQAMSISETIRVPRFRRNQGSNYWGIIEVDRTRLHIANNRDRDSELGEAQGIAAEEARSRLAPLPVMDVPGAPGLRSGWIRRDSEGEIVVH</sequence>
<keyword evidence="1" id="KW-1133">Transmembrane helix</keyword>
<feature type="transmembrane region" description="Helical" evidence="1">
    <location>
        <begin position="136"/>
        <end position="160"/>
    </location>
</feature>
<evidence type="ECO:0000256" key="1">
    <source>
        <dbReference type="SAM" id="Phobius"/>
    </source>
</evidence>